<feature type="compositionally biased region" description="Polar residues" evidence="1">
    <location>
        <begin position="352"/>
        <end position="368"/>
    </location>
</feature>
<feature type="compositionally biased region" description="Pro residues" evidence="1">
    <location>
        <begin position="78"/>
        <end position="95"/>
    </location>
</feature>
<dbReference type="AlphaFoldDB" id="A0AB34GIL8"/>
<evidence type="ECO:0000256" key="1">
    <source>
        <dbReference type="SAM" id="MobiDB-lite"/>
    </source>
</evidence>
<protein>
    <submittedName>
        <fullName evidence="2">Uncharacterized protein</fullName>
    </submittedName>
</protein>
<feature type="region of interest" description="Disordered" evidence="1">
    <location>
        <begin position="758"/>
        <end position="777"/>
    </location>
</feature>
<feature type="compositionally biased region" description="Low complexity" evidence="1">
    <location>
        <begin position="603"/>
        <end position="616"/>
    </location>
</feature>
<organism evidence="2 3">
    <name type="scientific">Eschrichtius robustus</name>
    <name type="common">California gray whale</name>
    <name type="synonym">Eschrichtius gibbosus</name>
    <dbReference type="NCBI Taxonomy" id="9764"/>
    <lineage>
        <taxon>Eukaryota</taxon>
        <taxon>Metazoa</taxon>
        <taxon>Chordata</taxon>
        <taxon>Craniata</taxon>
        <taxon>Vertebrata</taxon>
        <taxon>Euteleostomi</taxon>
        <taxon>Mammalia</taxon>
        <taxon>Eutheria</taxon>
        <taxon>Laurasiatheria</taxon>
        <taxon>Artiodactyla</taxon>
        <taxon>Whippomorpha</taxon>
        <taxon>Cetacea</taxon>
        <taxon>Mysticeti</taxon>
        <taxon>Eschrichtiidae</taxon>
        <taxon>Eschrichtius</taxon>
    </lineage>
</organism>
<gene>
    <name evidence="2" type="ORF">J1605_012963</name>
</gene>
<reference evidence="2 3" key="1">
    <citation type="submission" date="2022-11" db="EMBL/GenBank/DDBJ databases">
        <title>Whole genome sequence of Eschrichtius robustus ER-17-0199.</title>
        <authorList>
            <person name="Bruniche-Olsen A."/>
            <person name="Black A.N."/>
            <person name="Fields C.J."/>
            <person name="Walden K."/>
            <person name="Dewoody J.A."/>
        </authorList>
    </citation>
    <scope>NUCLEOTIDE SEQUENCE [LARGE SCALE GENOMIC DNA]</scope>
    <source>
        <strain evidence="2">ER-17-0199</strain>
        <tissue evidence="2">Blubber</tissue>
    </source>
</reference>
<accession>A0AB34GIL8</accession>
<feature type="region of interest" description="Disordered" evidence="1">
    <location>
        <begin position="43"/>
        <end position="148"/>
    </location>
</feature>
<sequence>MTAAGVRRGTRGQPVSWARAVGLGKAEAGAHPTVPRALVAGLGRWPDSVPSSQEPGLLAQQASEPLSWDGGAPVTASPWPPPPSSSEPTQDPPVSPADRPAGAASMEQPGPSLCLPLSAAPSCQEPPAGGETNTDPPKAGVGKPCQLSPGLLGAHLARERGGCASRGVQNPPGPTCCSLPGSRPDLTPREGPIPRLSSPPGQRSASLDVPGHPQVGSELPTSLEGNVTPPAAHRPLSAQPRRAGSLLVSTALDFCPGPADLRPPGCTLRWPALSLPQVDGPVAFFPAESTCTNIDSEMLIGQDTGSMETSAPRPARWALRTPPRAGGQLAPARLPAVPQGGQTPDPGISRVPQPTLSGLTPNSPSLHSIASPAGLRISPPPPPLYPPTWSPGHSPPAPASQGWDKAPPHPGRKEKTQPRVRRQGICIPHLHLGNEGCGPPQVSAPGAWFSICKMGGRGSNGPHPPWNGEGQNGMRHDRKREQAGCRGPSTGGRRRDQAPALLHPPGVRRSCTQPSLSSPGQEVLLMPRASCPHRPTPPRPAFLGHPLQLPEQRPLAATALGVPSPTAHSARFLTEAPAPPQDLRLERRPSPKARELPGLNWLSQAPPARPLSPSAPGVCSEGPALPGDILSDGGAQLLPSPDLGAPEDTGPGAPMRASRTSQAYSSETPPAQCSSPRHLCPPLPPTPRGAPRPTQDLVSVPEPRAQGTLKGPSRHTVAKAGRGNKLLFRKGKPSLQSHLSHFTLASFYSRGNRGLEDQGVHGETLSPAQARSTKQTCRVPPASLAHFLPVDTEPQGPQSRGS</sequence>
<evidence type="ECO:0000313" key="2">
    <source>
        <dbReference type="EMBL" id="KAJ8779112.1"/>
    </source>
</evidence>
<feature type="region of interest" description="Disordered" evidence="1">
    <location>
        <begin position="320"/>
        <end position="421"/>
    </location>
</feature>
<feature type="compositionally biased region" description="Polar residues" evidence="1">
    <location>
        <begin position="49"/>
        <end position="64"/>
    </location>
</feature>
<proteinExistence type="predicted"/>
<dbReference type="Proteomes" id="UP001159641">
    <property type="component" value="Unassembled WGS sequence"/>
</dbReference>
<feature type="compositionally biased region" description="Pro residues" evidence="1">
    <location>
        <begin position="378"/>
        <end position="398"/>
    </location>
</feature>
<dbReference type="EMBL" id="JAIQCJ010002232">
    <property type="protein sequence ID" value="KAJ8779112.1"/>
    <property type="molecule type" value="Genomic_DNA"/>
</dbReference>
<feature type="compositionally biased region" description="Polar residues" evidence="1">
    <location>
        <begin position="510"/>
        <end position="519"/>
    </location>
</feature>
<comment type="caution">
    <text evidence="2">The sequence shown here is derived from an EMBL/GenBank/DDBJ whole genome shotgun (WGS) entry which is preliminary data.</text>
</comment>
<keyword evidence="3" id="KW-1185">Reference proteome</keyword>
<name>A0AB34GIL8_ESCRO</name>
<feature type="region of interest" description="Disordered" evidence="1">
    <location>
        <begin position="459"/>
        <end position="519"/>
    </location>
</feature>
<feature type="compositionally biased region" description="Pro residues" evidence="1">
    <location>
        <begin position="679"/>
        <end position="690"/>
    </location>
</feature>
<feature type="region of interest" description="Disordered" evidence="1">
    <location>
        <begin position="593"/>
        <end position="721"/>
    </location>
</feature>
<feature type="compositionally biased region" description="Polar residues" evidence="1">
    <location>
        <begin position="766"/>
        <end position="776"/>
    </location>
</feature>
<evidence type="ECO:0000313" key="3">
    <source>
        <dbReference type="Proteomes" id="UP001159641"/>
    </source>
</evidence>
<feature type="compositionally biased region" description="Polar residues" evidence="1">
    <location>
        <begin position="658"/>
        <end position="675"/>
    </location>
</feature>
<feature type="region of interest" description="Disordered" evidence="1">
    <location>
        <begin position="162"/>
        <end position="238"/>
    </location>
</feature>